<dbReference type="PROSITE" id="PS50838">
    <property type="entry name" value="MAGE"/>
    <property type="match status" value="1"/>
</dbReference>
<dbReference type="SMART" id="SM01392">
    <property type="entry name" value="MAGE_N"/>
    <property type="match status" value="1"/>
</dbReference>
<evidence type="ECO:0000313" key="3">
    <source>
        <dbReference type="Ensembl" id="ENSPSMP00000025884.1"/>
    </source>
</evidence>
<dbReference type="Pfam" id="PF01454">
    <property type="entry name" value="MAGE"/>
    <property type="match status" value="1"/>
</dbReference>
<name>A0A8C9A732_PROSS</name>
<organism evidence="3 4">
    <name type="scientific">Prolemur simus</name>
    <name type="common">Greater bamboo lemur</name>
    <name type="synonym">Hapalemur simus</name>
    <dbReference type="NCBI Taxonomy" id="1328070"/>
    <lineage>
        <taxon>Eukaryota</taxon>
        <taxon>Metazoa</taxon>
        <taxon>Chordata</taxon>
        <taxon>Craniata</taxon>
        <taxon>Vertebrata</taxon>
        <taxon>Euteleostomi</taxon>
        <taxon>Mammalia</taxon>
        <taxon>Eutheria</taxon>
        <taxon>Euarchontoglires</taxon>
        <taxon>Primates</taxon>
        <taxon>Strepsirrhini</taxon>
        <taxon>Lemuriformes</taxon>
        <taxon>Lemuridae</taxon>
        <taxon>Prolemur</taxon>
    </lineage>
</organism>
<dbReference type="InterPro" id="IPR021072">
    <property type="entry name" value="MAGE_N"/>
</dbReference>
<dbReference type="InterPro" id="IPR041898">
    <property type="entry name" value="MAGE_WH1"/>
</dbReference>
<dbReference type="Pfam" id="PF12440">
    <property type="entry name" value="MAGE_N"/>
    <property type="match status" value="1"/>
</dbReference>
<feature type="region of interest" description="Disordered" evidence="1">
    <location>
        <begin position="18"/>
        <end position="73"/>
    </location>
</feature>
<evidence type="ECO:0000256" key="1">
    <source>
        <dbReference type="SAM" id="MobiDB-lite"/>
    </source>
</evidence>
<dbReference type="Gene3D" id="1.10.10.1210">
    <property type="entry name" value="MAGE homology domain, winged helix WH2 motif"/>
    <property type="match status" value="1"/>
</dbReference>
<dbReference type="PANTHER" id="PTHR11736:SF36">
    <property type="entry name" value="MELANOMA-ASSOCIATED ANTIGEN B10"/>
    <property type="match status" value="1"/>
</dbReference>
<dbReference type="InterPro" id="IPR037445">
    <property type="entry name" value="MAGE"/>
</dbReference>
<reference evidence="3" key="2">
    <citation type="submission" date="2025-09" db="UniProtKB">
        <authorList>
            <consortium name="Ensembl"/>
        </authorList>
    </citation>
    <scope>IDENTIFICATION</scope>
</reference>
<accession>A0A8C9A732</accession>
<dbReference type="Ensembl" id="ENSPSMT00000029973.1">
    <property type="protein sequence ID" value="ENSPSMP00000025884.1"/>
    <property type="gene ID" value="ENSPSMG00000018163.1"/>
</dbReference>
<dbReference type="Proteomes" id="UP000694414">
    <property type="component" value="Unplaced"/>
</dbReference>
<dbReference type="Gene3D" id="1.10.10.1200">
    <property type="entry name" value="MAGE homology domain, winged helix WH1 motif"/>
    <property type="match status" value="1"/>
</dbReference>
<dbReference type="FunFam" id="1.10.10.1200:FF:000007">
    <property type="entry name" value="Melanoma-associated antigen C2"/>
    <property type="match status" value="1"/>
</dbReference>
<dbReference type="FunFam" id="1.10.10.1210:FF:000001">
    <property type="entry name" value="melanoma-associated antigen D1"/>
    <property type="match status" value="1"/>
</dbReference>
<dbReference type="InterPro" id="IPR041899">
    <property type="entry name" value="MAGE_WH2"/>
</dbReference>
<sequence length="325" mass="37003">MPRGLKSKLHALEKRCQARQATEHPMGAQAAAGVGGGLPSSSSTHFQSTPQSSASGITRNPQGPRRATTTGAAVSYIRSNETVNNQIGEWPRSFQARPATEYMQRNCVDEKVFILVYYLLYNYLLKEQITKVDMLRNIQMHKSHFDEVLKRAAEHLEMVFGLEMKEVDPNRHIYVLINKLDLSYDATSDDRGILKTGLLMTVLGVIFMKGNCAIEGEVWQTLNVMRLYDGRMHFIFGEPRKLLTNELVKEKYLVYRQVANSDPPRYEFLWVLEFLAKVHGTVPSAFSTFYEEALRDEEERAQAKVAARACIRAMAIARSRWQHAK</sequence>
<evidence type="ECO:0000259" key="2">
    <source>
        <dbReference type="PROSITE" id="PS50838"/>
    </source>
</evidence>
<feature type="compositionally biased region" description="Polar residues" evidence="1">
    <location>
        <begin position="39"/>
        <end position="73"/>
    </location>
</feature>
<dbReference type="SMART" id="SM01373">
    <property type="entry name" value="MAGE"/>
    <property type="match status" value="1"/>
</dbReference>
<feature type="domain" description="MAGE" evidence="2">
    <location>
        <begin position="108"/>
        <end position="293"/>
    </location>
</feature>
<dbReference type="PANTHER" id="PTHR11736">
    <property type="entry name" value="MELANOMA-ASSOCIATED ANTIGEN MAGE ANTIGEN"/>
    <property type="match status" value="1"/>
</dbReference>
<dbReference type="InterPro" id="IPR002190">
    <property type="entry name" value="MHD_dom"/>
</dbReference>
<dbReference type="GO" id="GO:0000122">
    <property type="term" value="P:negative regulation of transcription by RNA polymerase II"/>
    <property type="evidence" value="ECO:0007669"/>
    <property type="project" value="TreeGrafter"/>
</dbReference>
<dbReference type="GeneTree" id="ENSGT00940000167876"/>
<evidence type="ECO:0000313" key="4">
    <source>
        <dbReference type="Proteomes" id="UP000694414"/>
    </source>
</evidence>
<proteinExistence type="predicted"/>
<dbReference type="AlphaFoldDB" id="A0A8C9A732"/>
<keyword evidence="4" id="KW-1185">Reference proteome</keyword>
<dbReference type="GO" id="GO:0005634">
    <property type="term" value="C:nucleus"/>
    <property type="evidence" value="ECO:0007669"/>
    <property type="project" value="TreeGrafter"/>
</dbReference>
<protein>
    <recommendedName>
        <fullName evidence="2">MAGE domain-containing protein</fullName>
    </recommendedName>
</protein>
<reference evidence="3" key="1">
    <citation type="submission" date="2025-08" db="UniProtKB">
        <authorList>
            <consortium name="Ensembl"/>
        </authorList>
    </citation>
    <scope>IDENTIFICATION</scope>
</reference>